<evidence type="ECO:0000256" key="1">
    <source>
        <dbReference type="ARBA" id="ARBA00006209"/>
    </source>
</evidence>
<dbReference type="InterPro" id="IPR042236">
    <property type="entry name" value="PI3K_accessory_sf"/>
</dbReference>
<feature type="domain" description="PI3K/PI4K catalytic" evidence="5">
    <location>
        <begin position="180"/>
        <end position="463"/>
    </location>
</feature>
<dbReference type="InterPro" id="IPR015433">
    <property type="entry name" value="PI3/4_kinase"/>
</dbReference>
<dbReference type="OMA" id="YIARINW"/>
<dbReference type="InterPro" id="IPR036940">
    <property type="entry name" value="PI3/4_kinase_cat_sf"/>
</dbReference>
<dbReference type="InterPro" id="IPR000403">
    <property type="entry name" value="PI3/4_kinase_cat_dom"/>
</dbReference>
<evidence type="ECO:0008006" key="9">
    <source>
        <dbReference type="Google" id="ProtNLM"/>
    </source>
</evidence>
<dbReference type="PROSITE" id="PS00915">
    <property type="entry name" value="PI3_4_KINASE_1"/>
    <property type="match status" value="1"/>
</dbReference>
<dbReference type="Gene3D" id="3.30.1010.10">
    <property type="entry name" value="Phosphatidylinositol 3-kinase Catalytic Subunit, Chain A, domain 4"/>
    <property type="match status" value="1"/>
</dbReference>
<dbReference type="GO" id="GO:0005737">
    <property type="term" value="C:cytoplasm"/>
    <property type="evidence" value="ECO:0007669"/>
    <property type="project" value="TreeGrafter"/>
</dbReference>
<dbReference type="Ensembl" id="ENSEBUT00000023415.1">
    <property type="protein sequence ID" value="ENSEBUP00000022839.1"/>
    <property type="gene ID" value="ENSEBUG00000014066.1"/>
</dbReference>
<dbReference type="InterPro" id="IPR016024">
    <property type="entry name" value="ARM-type_fold"/>
</dbReference>
<proteinExistence type="inferred from homology"/>
<feature type="domain" description="PIK helical" evidence="6">
    <location>
        <begin position="1"/>
        <end position="132"/>
    </location>
</feature>
<dbReference type="PROSITE" id="PS50290">
    <property type="entry name" value="PI3_4_KINASE_3"/>
    <property type="match status" value="1"/>
</dbReference>
<evidence type="ECO:0000256" key="2">
    <source>
        <dbReference type="ARBA" id="ARBA00022679"/>
    </source>
</evidence>
<keyword evidence="2" id="KW-0808">Transferase</keyword>
<sequence>MDLGIFFPCRGLPLLMQSVQWGSYESVQEAYALLAAWPQHGLLLNEAFELLGFRFADREARNLAVRRFEVEGDEVLLRFLLQLVQVRKDHGDSETQNKRLGHFLFWHLRSEIAISEYHRARFAMLLEAYLYGCGRDMCAELKKQCQVVDNLFTSPHYIKKINKEHNIISSEYVCVLSFLKLEKSKVMSSKKKPLWLEFENADPTAARPVKMIFKNGDDLRQDMIILQMFDIMDDLWDAASLDLSLLPYGCLSTGLNMGIIEVVDQATTIASIQKERGGILAALRSDTIKDWLDECCPLPGEMRFLSSLAGYSVATYVLGICDRHNDNIMITENGNLFHIDFGHILGNVKKFMGINRDQHFVLMPDFLNIMGVGVERKSTDYFRKFQDLCTNAYQELQKHGGLLVALFSMMLMSGLPEVTEVDLSYLRKSLKPTKEGEKHFLEVIEQSGVKPQASTSTSDQQKTNS</sequence>
<reference evidence="7" key="2">
    <citation type="submission" date="2025-09" db="UniProtKB">
        <authorList>
            <consortium name="Ensembl"/>
        </authorList>
    </citation>
    <scope>IDENTIFICATION</scope>
</reference>
<keyword evidence="8" id="KW-1185">Reference proteome</keyword>
<dbReference type="Gene3D" id="1.25.40.70">
    <property type="entry name" value="Phosphatidylinositol 3-kinase, accessory domain (PIK)"/>
    <property type="match status" value="1"/>
</dbReference>
<protein>
    <recommendedName>
        <fullName evidence="9">PI3K/PI4K catalytic domain-containing protein</fullName>
    </recommendedName>
</protein>
<dbReference type="InterPro" id="IPR001263">
    <property type="entry name" value="PI3K_accessory_dom"/>
</dbReference>
<dbReference type="Gene3D" id="1.10.1070.11">
    <property type="entry name" value="Phosphatidylinositol 3-/4-kinase, catalytic domain"/>
    <property type="match status" value="1"/>
</dbReference>
<feature type="compositionally biased region" description="Polar residues" evidence="4">
    <location>
        <begin position="452"/>
        <end position="465"/>
    </location>
</feature>
<dbReference type="InterPro" id="IPR011009">
    <property type="entry name" value="Kinase-like_dom_sf"/>
</dbReference>
<dbReference type="SUPFAM" id="SSF48371">
    <property type="entry name" value="ARM repeat"/>
    <property type="match status" value="1"/>
</dbReference>
<evidence type="ECO:0000259" key="6">
    <source>
        <dbReference type="PROSITE" id="PS51545"/>
    </source>
</evidence>
<dbReference type="PANTHER" id="PTHR10048:SF34">
    <property type="entry name" value="PHOSPHATIDYLINOSITOL 4,5-BISPHOSPHATE 3-KINASE CATALYTIC SUBUNIT GAMMA ISOFORM"/>
    <property type="match status" value="1"/>
</dbReference>
<dbReference type="GO" id="GO:0035005">
    <property type="term" value="F:1-phosphatidylinositol-4-phosphate 3-kinase activity"/>
    <property type="evidence" value="ECO:0007669"/>
    <property type="project" value="TreeGrafter"/>
</dbReference>
<dbReference type="PANTHER" id="PTHR10048">
    <property type="entry name" value="PHOSPHATIDYLINOSITOL KINASE"/>
    <property type="match status" value="1"/>
</dbReference>
<comment type="similarity">
    <text evidence="1">Belongs to the PI3/PI4-kinase family. Type III PI4K subfamily.</text>
</comment>
<evidence type="ECO:0000256" key="4">
    <source>
        <dbReference type="SAM" id="MobiDB-lite"/>
    </source>
</evidence>
<dbReference type="AlphaFoldDB" id="A0A8C4QZC2"/>
<dbReference type="Pfam" id="PF00454">
    <property type="entry name" value="PI3_PI4_kinase"/>
    <property type="match status" value="1"/>
</dbReference>
<dbReference type="GO" id="GO:0043491">
    <property type="term" value="P:phosphatidylinositol 3-kinase/protein kinase B signal transduction"/>
    <property type="evidence" value="ECO:0007669"/>
    <property type="project" value="TreeGrafter"/>
</dbReference>
<feature type="region of interest" description="Disordered" evidence="4">
    <location>
        <begin position="441"/>
        <end position="465"/>
    </location>
</feature>
<dbReference type="GO" id="GO:0005943">
    <property type="term" value="C:phosphatidylinositol 3-kinase complex, class IA"/>
    <property type="evidence" value="ECO:0007669"/>
    <property type="project" value="TreeGrafter"/>
</dbReference>
<accession>A0A8C4QZC2</accession>
<dbReference type="GO" id="GO:0005944">
    <property type="term" value="C:phosphatidylinositol 3-kinase complex, class IB"/>
    <property type="evidence" value="ECO:0007669"/>
    <property type="project" value="TreeGrafter"/>
</dbReference>
<reference evidence="7" key="1">
    <citation type="submission" date="2025-08" db="UniProtKB">
        <authorList>
            <consortium name="Ensembl"/>
        </authorList>
    </citation>
    <scope>IDENTIFICATION</scope>
</reference>
<dbReference type="GO" id="GO:0048015">
    <property type="term" value="P:phosphatidylinositol-mediated signaling"/>
    <property type="evidence" value="ECO:0007669"/>
    <property type="project" value="TreeGrafter"/>
</dbReference>
<name>A0A8C4QZC2_EPTBU</name>
<organism evidence="7 8">
    <name type="scientific">Eptatretus burgeri</name>
    <name type="common">Inshore hagfish</name>
    <dbReference type="NCBI Taxonomy" id="7764"/>
    <lineage>
        <taxon>Eukaryota</taxon>
        <taxon>Metazoa</taxon>
        <taxon>Chordata</taxon>
        <taxon>Craniata</taxon>
        <taxon>Vertebrata</taxon>
        <taxon>Cyclostomata</taxon>
        <taxon>Myxini</taxon>
        <taxon>Myxiniformes</taxon>
        <taxon>Myxinidae</taxon>
        <taxon>Eptatretinae</taxon>
        <taxon>Eptatretus</taxon>
    </lineage>
</organism>
<dbReference type="GeneTree" id="ENSGT00940000156858"/>
<dbReference type="SMART" id="SM00145">
    <property type="entry name" value="PI3Ka"/>
    <property type="match status" value="1"/>
</dbReference>
<dbReference type="GO" id="GO:0016303">
    <property type="term" value="F:1-phosphatidylinositol-3-kinase activity"/>
    <property type="evidence" value="ECO:0007669"/>
    <property type="project" value="TreeGrafter"/>
</dbReference>
<evidence type="ECO:0000256" key="3">
    <source>
        <dbReference type="ARBA" id="ARBA00022777"/>
    </source>
</evidence>
<dbReference type="GO" id="GO:0005886">
    <property type="term" value="C:plasma membrane"/>
    <property type="evidence" value="ECO:0007669"/>
    <property type="project" value="TreeGrafter"/>
</dbReference>
<evidence type="ECO:0000259" key="5">
    <source>
        <dbReference type="PROSITE" id="PS50290"/>
    </source>
</evidence>
<evidence type="ECO:0000313" key="7">
    <source>
        <dbReference type="Ensembl" id="ENSEBUP00000022839.1"/>
    </source>
</evidence>
<dbReference type="Proteomes" id="UP000694388">
    <property type="component" value="Unplaced"/>
</dbReference>
<dbReference type="PROSITE" id="PS00916">
    <property type="entry name" value="PI3_4_KINASE_2"/>
    <property type="match status" value="1"/>
</dbReference>
<evidence type="ECO:0000313" key="8">
    <source>
        <dbReference type="Proteomes" id="UP000694388"/>
    </source>
</evidence>
<dbReference type="InterPro" id="IPR018936">
    <property type="entry name" value="PI3/4_kinase_CS"/>
</dbReference>
<dbReference type="PROSITE" id="PS51545">
    <property type="entry name" value="PIK_HELICAL"/>
    <property type="match status" value="1"/>
</dbReference>
<dbReference type="Pfam" id="PF00613">
    <property type="entry name" value="PI3Ka"/>
    <property type="match status" value="1"/>
</dbReference>
<keyword evidence="3" id="KW-0418">Kinase</keyword>
<dbReference type="SUPFAM" id="SSF56112">
    <property type="entry name" value="Protein kinase-like (PK-like)"/>
    <property type="match status" value="1"/>
</dbReference>
<dbReference type="SMART" id="SM00146">
    <property type="entry name" value="PI3Kc"/>
    <property type="match status" value="1"/>
</dbReference>
<dbReference type="GO" id="GO:0016477">
    <property type="term" value="P:cell migration"/>
    <property type="evidence" value="ECO:0007669"/>
    <property type="project" value="TreeGrafter"/>
</dbReference>